<dbReference type="Proteomes" id="UP000198393">
    <property type="component" value="Unassembled WGS sequence"/>
</dbReference>
<reference evidence="1 2" key="1">
    <citation type="submission" date="2017-06" db="EMBL/GenBank/DDBJ databases">
        <authorList>
            <person name="Kim H.J."/>
            <person name="Triplett B.A."/>
        </authorList>
    </citation>
    <scope>NUCLEOTIDE SEQUENCE [LARGE SCALE GENOMIC DNA]</scope>
    <source>
        <strain evidence="1 2">DSM 19307</strain>
    </source>
</reference>
<protein>
    <submittedName>
        <fullName evidence="1">CarboxypepD_reg-like domain-containing protein</fullName>
    </submittedName>
</protein>
<dbReference type="AlphaFoldDB" id="A0A239EJK3"/>
<sequence length="255" mass="29560">MTISLILIGVAVQAQRTYVYGVVRDSLSGDEMIGVHVRNIDAGSLTSTNEEGKFRIPSQIGDTLVFSSVGHTTLAWIADSTWFKEEEIEFLLPVNTIYLDEVVVGEFPEYERFKELIIQEQPKDTTFKIFGVPEVVMDPYPVLEKNEYLHPAFVFFHPVSALHHSFSKKEKEKRKMQQIMKRQHITTKANLKFTRDWVAENTKLEGDKLTSFIEYCDFSIDYLASATVFDIHQRMMALLPDFLEEYKEKERFREG</sequence>
<keyword evidence="2" id="KW-1185">Reference proteome</keyword>
<dbReference type="OrthoDB" id="1116175at2"/>
<dbReference type="RefSeq" id="WP_089354956.1">
    <property type="nucleotide sequence ID" value="NZ_FZPD01000001.1"/>
</dbReference>
<accession>A0A239EJK3</accession>
<dbReference type="Pfam" id="PF13715">
    <property type="entry name" value="CarbopepD_reg_2"/>
    <property type="match status" value="1"/>
</dbReference>
<gene>
    <name evidence="1" type="ORF">SAMN05421640_0169</name>
</gene>
<name>A0A239EJK3_EKHLU</name>
<organism evidence="1 2">
    <name type="scientific">Ekhidna lutea</name>
    <dbReference type="NCBI Taxonomy" id="447679"/>
    <lineage>
        <taxon>Bacteria</taxon>
        <taxon>Pseudomonadati</taxon>
        <taxon>Bacteroidota</taxon>
        <taxon>Cytophagia</taxon>
        <taxon>Cytophagales</taxon>
        <taxon>Reichenbachiellaceae</taxon>
        <taxon>Ekhidna</taxon>
    </lineage>
</organism>
<proteinExistence type="predicted"/>
<dbReference type="EMBL" id="FZPD01000001">
    <property type="protein sequence ID" value="SNS44458.1"/>
    <property type="molecule type" value="Genomic_DNA"/>
</dbReference>
<evidence type="ECO:0000313" key="2">
    <source>
        <dbReference type="Proteomes" id="UP000198393"/>
    </source>
</evidence>
<evidence type="ECO:0000313" key="1">
    <source>
        <dbReference type="EMBL" id="SNS44458.1"/>
    </source>
</evidence>
<dbReference type="SUPFAM" id="SSF49464">
    <property type="entry name" value="Carboxypeptidase regulatory domain-like"/>
    <property type="match status" value="1"/>
</dbReference>
<dbReference type="InterPro" id="IPR008969">
    <property type="entry name" value="CarboxyPept-like_regulatory"/>
</dbReference>